<evidence type="ECO:0000313" key="5">
    <source>
        <dbReference type="Proteomes" id="UP000516305"/>
    </source>
</evidence>
<dbReference type="InterPro" id="IPR023801">
    <property type="entry name" value="His_deacetylse_dom"/>
</dbReference>
<dbReference type="InterPro" id="IPR044150">
    <property type="entry name" value="HDAC_classIV"/>
</dbReference>
<dbReference type="KEGG" id="chyd:H4K34_03925"/>
<dbReference type="GO" id="GO:0016787">
    <property type="term" value="F:hydrolase activity"/>
    <property type="evidence" value="ECO:0007669"/>
    <property type="project" value="UniProtKB-KW"/>
</dbReference>
<dbReference type="Pfam" id="PF00850">
    <property type="entry name" value="Hist_deacetyl"/>
    <property type="match status" value="1"/>
</dbReference>
<evidence type="ECO:0000259" key="3">
    <source>
        <dbReference type="Pfam" id="PF00850"/>
    </source>
</evidence>
<dbReference type="CDD" id="cd09993">
    <property type="entry name" value="HDAC_classIV"/>
    <property type="match status" value="1"/>
</dbReference>
<gene>
    <name evidence="4" type="ORF">H4K34_03925</name>
</gene>
<dbReference type="GO" id="GO:0004407">
    <property type="term" value="F:histone deacetylase activity"/>
    <property type="evidence" value="ECO:0007669"/>
    <property type="project" value="InterPro"/>
</dbReference>
<feature type="domain" description="Histone deacetylase" evidence="3">
    <location>
        <begin position="18"/>
        <end position="290"/>
    </location>
</feature>
<dbReference type="Gene3D" id="3.40.800.20">
    <property type="entry name" value="Histone deacetylase domain"/>
    <property type="match status" value="1"/>
</dbReference>
<dbReference type="RefSeq" id="WP_210759528.1">
    <property type="nucleotide sequence ID" value="NZ_CP060139.1"/>
</dbReference>
<dbReference type="AlphaFoldDB" id="A0A7H0VH04"/>
<proteinExistence type="inferred from homology"/>
<dbReference type="InterPro" id="IPR023696">
    <property type="entry name" value="Ureohydrolase_dom_sf"/>
</dbReference>
<dbReference type="GO" id="GO:0040029">
    <property type="term" value="P:epigenetic regulation of gene expression"/>
    <property type="evidence" value="ECO:0007669"/>
    <property type="project" value="TreeGrafter"/>
</dbReference>
<dbReference type="PANTHER" id="PTHR10625">
    <property type="entry name" value="HISTONE DEACETYLASE HDAC1-RELATED"/>
    <property type="match status" value="1"/>
</dbReference>
<dbReference type="InterPro" id="IPR000286">
    <property type="entry name" value="HDACs"/>
</dbReference>
<dbReference type="SUPFAM" id="SSF52768">
    <property type="entry name" value="Arginase/deacetylase"/>
    <property type="match status" value="1"/>
</dbReference>
<sequence>MLKIAFDPIYHHPLPEGHRFPMAKYSLLPEQLLYEGTCTEDNFFRPELLKEEQILRTHCPEYWQKLKDLKLSRAEERRTGFPLSAQLVERERRIAQGTIDCCFHALEYGVSLNIAGGTHHAYTNRGEGFCLLNDIGVAAHYLLDHNLAQQILVVDLDVHQGNGTAEIMAGENRVFTFSMHGEKNYPLHKEKSDLDIALADDTNDLEYLSRLREELPRLLDRLNADFIFYQSGVDVLATDKLGRLGMSIAGCKERDRFVFEEAQKRQIPVVCSMGGGYSERLADIVEAHANTYRLAQTMYF</sequence>
<organism evidence="4 5">
    <name type="scientific">Croceimicrobium hydrocarbonivorans</name>
    <dbReference type="NCBI Taxonomy" id="2761580"/>
    <lineage>
        <taxon>Bacteria</taxon>
        <taxon>Pseudomonadati</taxon>
        <taxon>Bacteroidota</taxon>
        <taxon>Flavobacteriia</taxon>
        <taxon>Flavobacteriales</taxon>
        <taxon>Owenweeksiaceae</taxon>
        <taxon>Croceimicrobium</taxon>
    </lineage>
</organism>
<reference evidence="4 5" key="1">
    <citation type="submission" date="2020-08" db="EMBL/GenBank/DDBJ databases">
        <title>Croceimicrobium hydrocarbonivorans gen. nov., sp. nov., a novel marine bacterium isolated from a bacterial consortium that degrades polyethylene terephthalate.</title>
        <authorList>
            <person name="Liu R."/>
        </authorList>
    </citation>
    <scope>NUCLEOTIDE SEQUENCE [LARGE SCALE GENOMIC DNA]</scope>
    <source>
        <strain evidence="4 5">A20-9</strain>
    </source>
</reference>
<evidence type="ECO:0000256" key="2">
    <source>
        <dbReference type="ARBA" id="ARBA00022801"/>
    </source>
</evidence>
<dbReference type="PANTHER" id="PTHR10625:SF19">
    <property type="entry name" value="HISTONE DEACETYLASE 12"/>
    <property type="match status" value="1"/>
</dbReference>
<dbReference type="EMBL" id="CP060139">
    <property type="protein sequence ID" value="QNR25002.1"/>
    <property type="molecule type" value="Genomic_DNA"/>
</dbReference>
<dbReference type="PRINTS" id="PR01270">
    <property type="entry name" value="HDASUPER"/>
</dbReference>
<comment type="similarity">
    <text evidence="1">Belongs to the histone deacetylase family.</text>
</comment>
<name>A0A7H0VH04_9FLAO</name>
<evidence type="ECO:0000313" key="4">
    <source>
        <dbReference type="EMBL" id="QNR25002.1"/>
    </source>
</evidence>
<protein>
    <submittedName>
        <fullName evidence="4">Histone deacetylase</fullName>
    </submittedName>
</protein>
<dbReference type="InterPro" id="IPR037138">
    <property type="entry name" value="His_deacetylse_dom_sf"/>
</dbReference>
<evidence type="ECO:0000256" key="1">
    <source>
        <dbReference type="ARBA" id="ARBA00005947"/>
    </source>
</evidence>
<keyword evidence="2" id="KW-0378">Hydrolase</keyword>
<keyword evidence="5" id="KW-1185">Reference proteome</keyword>
<dbReference type="Proteomes" id="UP000516305">
    <property type="component" value="Chromosome"/>
</dbReference>
<accession>A0A7H0VH04</accession>